<dbReference type="InterPro" id="IPR050114">
    <property type="entry name" value="UPF0173_UPF0282_UlaG_hydrolase"/>
</dbReference>
<evidence type="ECO:0000256" key="1">
    <source>
        <dbReference type="ARBA" id="ARBA00022801"/>
    </source>
</evidence>
<sequence length="254" mass="28047">MQVQFIRNASLLLQVAGKTILVDPMLAPQGQYDPAPMSDNDRRIPLVDLPFPADELPEWLRAVDAVLITHTHPDHWDALAQELLDKQLPLLCQPADTRLLQEQGFAQVLPIEDELEWEGIRFYRTTGQHGTGEVGVMMGTVSGFVVEAEQTRLYIAGDTIWCDDVREALTHYQPNNVVVNAGGTRFTMGAPITMTAAEVIQTARFAPQATVYAVHMEAVNHAPEDRALVRALATQESLSSRVIAPNDGEWVTLG</sequence>
<evidence type="ECO:0000259" key="2">
    <source>
        <dbReference type="SMART" id="SM00849"/>
    </source>
</evidence>
<name>A0A3R9NF94_9BACT</name>
<reference evidence="3 4" key="1">
    <citation type="submission" date="2018-12" db="EMBL/GenBank/DDBJ databases">
        <authorList>
            <person name="Feng G."/>
            <person name="Zhu H."/>
        </authorList>
    </citation>
    <scope>NUCLEOTIDE SEQUENCE [LARGE SCALE GENOMIC DNA]</scope>
    <source>
        <strain evidence="3 4">LMG 26000</strain>
    </source>
</reference>
<accession>A0A3R9NF94</accession>
<gene>
    <name evidence="3" type="ORF">EI293_01335</name>
</gene>
<proteinExistence type="predicted"/>
<dbReference type="AlphaFoldDB" id="A0A3R9NF94"/>
<dbReference type="GO" id="GO:0016787">
    <property type="term" value="F:hydrolase activity"/>
    <property type="evidence" value="ECO:0007669"/>
    <property type="project" value="UniProtKB-KW"/>
</dbReference>
<evidence type="ECO:0000313" key="3">
    <source>
        <dbReference type="EMBL" id="RSK45848.1"/>
    </source>
</evidence>
<keyword evidence="4" id="KW-1185">Reference proteome</keyword>
<protein>
    <submittedName>
        <fullName evidence="3">MBL fold metallo-hydrolase</fullName>
    </submittedName>
</protein>
<dbReference type="PANTHER" id="PTHR43546:SF9">
    <property type="entry name" value="L-ASCORBATE-6-PHOSPHATE LACTONASE ULAG-RELATED"/>
    <property type="match status" value="1"/>
</dbReference>
<evidence type="ECO:0000313" key="4">
    <source>
        <dbReference type="Proteomes" id="UP000270291"/>
    </source>
</evidence>
<dbReference type="Gene3D" id="3.60.15.10">
    <property type="entry name" value="Ribonuclease Z/Hydroxyacylglutathione hydrolase-like"/>
    <property type="match status" value="1"/>
</dbReference>
<dbReference type="OrthoDB" id="9805728at2"/>
<dbReference type="SUPFAM" id="SSF56281">
    <property type="entry name" value="Metallo-hydrolase/oxidoreductase"/>
    <property type="match status" value="1"/>
</dbReference>
<dbReference type="Proteomes" id="UP000270291">
    <property type="component" value="Unassembled WGS sequence"/>
</dbReference>
<dbReference type="PANTHER" id="PTHR43546">
    <property type="entry name" value="UPF0173 METAL-DEPENDENT HYDROLASE MJ1163-RELATED"/>
    <property type="match status" value="1"/>
</dbReference>
<dbReference type="InterPro" id="IPR036866">
    <property type="entry name" value="RibonucZ/Hydroxyglut_hydro"/>
</dbReference>
<dbReference type="RefSeq" id="WP_125434984.1">
    <property type="nucleotide sequence ID" value="NZ_RWIU01000001.1"/>
</dbReference>
<dbReference type="Pfam" id="PF12706">
    <property type="entry name" value="Lactamase_B_2"/>
    <property type="match status" value="1"/>
</dbReference>
<comment type="caution">
    <text evidence="3">The sequence shown here is derived from an EMBL/GenBank/DDBJ whole genome shotgun (WGS) entry which is preliminary data.</text>
</comment>
<dbReference type="SMART" id="SM00849">
    <property type="entry name" value="Lactamase_B"/>
    <property type="match status" value="1"/>
</dbReference>
<organism evidence="3 4">
    <name type="scientific">Hymenobacter perfusus</name>
    <dbReference type="NCBI Taxonomy" id="1236770"/>
    <lineage>
        <taxon>Bacteria</taxon>
        <taxon>Pseudomonadati</taxon>
        <taxon>Bacteroidota</taxon>
        <taxon>Cytophagia</taxon>
        <taxon>Cytophagales</taxon>
        <taxon>Hymenobacteraceae</taxon>
        <taxon>Hymenobacter</taxon>
    </lineage>
</organism>
<keyword evidence="1 3" id="KW-0378">Hydrolase</keyword>
<dbReference type="EMBL" id="RWIU01000001">
    <property type="protein sequence ID" value="RSK45848.1"/>
    <property type="molecule type" value="Genomic_DNA"/>
</dbReference>
<feature type="domain" description="Metallo-beta-lactamase" evidence="2">
    <location>
        <begin position="7"/>
        <end position="215"/>
    </location>
</feature>
<dbReference type="InterPro" id="IPR001279">
    <property type="entry name" value="Metallo-B-lactamas"/>
</dbReference>